<evidence type="ECO:0000313" key="7">
    <source>
        <dbReference type="EMBL" id="MCH1624263.1"/>
    </source>
</evidence>
<dbReference type="InterPro" id="IPR039425">
    <property type="entry name" value="RNA_pol_sigma-70-like"/>
</dbReference>
<keyword evidence="2" id="KW-0805">Transcription regulation</keyword>
<dbReference type="RefSeq" id="WP_240252512.1">
    <property type="nucleotide sequence ID" value="NZ_JAKTTI010000002.1"/>
</dbReference>
<dbReference type="InterPro" id="IPR036388">
    <property type="entry name" value="WH-like_DNA-bd_sf"/>
</dbReference>
<evidence type="ECO:0000256" key="1">
    <source>
        <dbReference type="ARBA" id="ARBA00010641"/>
    </source>
</evidence>
<evidence type="ECO:0000256" key="4">
    <source>
        <dbReference type="ARBA" id="ARBA00023163"/>
    </source>
</evidence>
<sequence>MESDHIHLNLENEMDFTIDDKSKVIDEMMTLYSKKVYLLAYSFVKDQGLAEDISQEVFLRCYQYLKNFRGEASIKSWLYRITVNLSKDFIRKKGFQILKFPIEFFDGIKKSESTEEAFLKMIQNEQLLQNVLSLPIKYREVIVLHYFNELKIEEISEMLEVNANTVKTRLARGRSKLKETITTMKGDT</sequence>
<dbReference type="EMBL" id="JAKTTI010000002">
    <property type="protein sequence ID" value="MCH1624263.1"/>
    <property type="molecule type" value="Genomic_DNA"/>
</dbReference>
<gene>
    <name evidence="7" type="ORF">MJG50_02895</name>
</gene>
<dbReference type="SUPFAM" id="SSF88659">
    <property type="entry name" value="Sigma3 and sigma4 domains of RNA polymerase sigma factors"/>
    <property type="match status" value="1"/>
</dbReference>
<proteinExistence type="inferred from homology"/>
<dbReference type="PANTHER" id="PTHR43133:SF60">
    <property type="entry name" value="RNA POLYMERASE SIGMA FACTOR SIGV"/>
    <property type="match status" value="1"/>
</dbReference>
<comment type="similarity">
    <text evidence="1">Belongs to the sigma-70 factor family. ECF subfamily.</text>
</comment>
<evidence type="ECO:0000313" key="8">
    <source>
        <dbReference type="Proteomes" id="UP001431131"/>
    </source>
</evidence>
<dbReference type="NCBIfam" id="TIGR02937">
    <property type="entry name" value="sigma70-ECF"/>
    <property type="match status" value="1"/>
</dbReference>
<dbReference type="AlphaFoldDB" id="A0AAW5DV89"/>
<dbReference type="Proteomes" id="UP001431131">
    <property type="component" value="Unassembled WGS sequence"/>
</dbReference>
<evidence type="ECO:0000256" key="3">
    <source>
        <dbReference type="ARBA" id="ARBA00023082"/>
    </source>
</evidence>
<dbReference type="Pfam" id="PF08281">
    <property type="entry name" value="Sigma70_r4_2"/>
    <property type="match status" value="1"/>
</dbReference>
<evidence type="ECO:0000259" key="5">
    <source>
        <dbReference type="Pfam" id="PF04542"/>
    </source>
</evidence>
<reference evidence="7" key="1">
    <citation type="submission" date="2022-02" db="EMBL/GenBank/DDBJ databases">
        <title>Fredinandcohnia quinoae sp. nov. isolated from Chenopodium quinoa seeds.</title>
        <authorList>
            <person name="Saati-Santamaria Z."/>
            <person name="Flores-Felix J.D."/>
            <person name="Igual J.M."/>
            <person name="Velazquez E."/>
            <person name="Garcia-Fraile P."/>
            <person name="Martinez-Molina E."/>
        </authorList>
    </citation>
    <scope>NUCLEOTIDE SEQUENCE</scope>
    <source>
        <strain evidence="7">SECRCQ15</strain>
    </source>
</reference>
<comment type="caution">
    <text evidence="7">The sequence shown here is derived from an EMBL/GenBank/DDBJ whole genome shotgun (WGS) entry which is preliminary data.</text>
</comment>
<dbReference type="InterPro" id="IPR013325">
    <property type="entry name" value="RNA_pol_sigma_r2"/>
</dbReference>
<dbReference type="InterPro" id="IPR013324">
    <property type="entry name" value="RNA_pol_sigma_r3/r4-like"/>
</dbReference>
<dbReference type="Gene3D" id="1.10.10.10">
    <property type="entry name" value="Winged helix-like DNA-binding domain superfamily/Winged helix DNA-binding domain"/>
    <property type="match status" value="1"/>
</dbReference>
<keyword evidence="4" id="KW-0804">Transcription</keyword>
<dbReference type="InterPro" id="IPR007627">
    <property type="entry name" value="RNA_pol_sigma70_r2"/>
</dbReference>
<dbReference type="Gene3D" id="1.10.1740.10">
    <property type="match status" value="1"/>
</dbReference>
<evidence type="ECO:0000259" key="6">
    <source>
        <dbReference type="Pfam" id="PF08281"/>
    </source>
</evidence>
<dbReference type="SUPFAM" id="SSF88946">
    <property type="entry name" value="Sigma2 domain of RNA polymerase sigma factors"/>
    <property type="match status" value="1"/>
</dbReference>
<dbReference type="Pfam" id="PF04542">
    <property type="entry name" value="Sigma70_r2"/>
    <property type="match status" value="1"/>
</dbReference>
<dbReference type="PANTHER" id="PTHR43133">
    <property type="entry name" value="RNA POLYMERASE ECF-TYPE SIGMA FACTO"/>
    <property type="match status" value="1"/>
</dbReference>
<dbReference type="InterPro" id="IPR013249">
    <property type="entry name" value="RNA_pol_sigma70_r4_t2"/>
</dbReference>
<dbReference type="InterPro" id="IPR014284">
    <property type="entry name" value="RNA_pol_sigma-70_dom"/>
</dbReference>
<feature type="domain" description="RNA polymerase sigma factor 70 region 4 type 2" evidence="6">
    <location>
        <begin position="126"/>
        <end position="177"/>
    </location>
</feature>
<accession>A0AAW5DV89</accession>
<name>A0AAW5DV89_9BACI</name>
<dbReference type="GO" id="GO:0016987">
    <property type="term" value="F:sigma factor activity"/>
    <property type="evidence" value="ECO:0007669"/>
    <property type="project" value="UniProtKB-KW"/>
</dbReference>
<dbReference type="GO" id="GO:0003677">
    <property type="term" value="F:DNA binding"/>
    <property type="evidence" value="ECO:0007669"/>
    <property type="project" value="InterPro"/>
</dbReference>
<keyword evidence="3" id="KW-0731">Sigma factor</keyword>
<evidence type="ECO:0000256" key="2">
    <source>
        <dbReference type="ARBA" id="ARBA00023015"/>
    </source>
</evidence>
<organism evidence="7 8">
    <name type="scientific">Fredinandcohnia quinoae</name>
    <dbReference type="NCBI Taxonomy" id="2918902"/>
    <lineage>
        <taxon>Bacteria</taxon>
        <taxon>Bacillati</taxon>
        <taxon>Bacillota</taxon>
        <taxon>Bacilli</taxon>
        <taxon>Bacillales</taxon>
        <taxon>Bacillaceae</taxon>
        <taxon>Fredinandcohnia</taxon>
    </lineage>
</organism>
<protein>
    <submittedName>
        <fullName evidence="7">Sigma-70 family RNA polymerase sigma factor</fullName>
    </submittedName>
</protein>
<dbReference type="GO" id="GO:0006352">
    <property type="term" value="P:DNA-templated transcription initiation"/>
    <property type="evidence" value="ECO:0007669"/>
    <property type="project" value="InterPro"/>
</dbReference>
<keyword evidence="8" id="KW-1185">Reference proteome</keyword>
<dbReference type="CDD" id="cd06171">
    <property type="entry name" value="Sigma70_r4"/>
    <property type="match status" value="1"/>
</dbReference>
<feature type="domain" description="RNA polymerase sigma-70 region 2" evidence="5">
    <location>
        <begin position="30"/>
        <end position="94"/>
    </location>
</feature>